<keyword evidence="2 5" id="KW-0812">Transmembrane</keyword>
<feature type="transmembrane region" description="Helical" evidence="5">
    <location>
        <begin position="375"/>
        <end position="394"/>
    </location>
</feature>
<dbReference type="PANTHER" id="PTHR23518:SF2">
    <property type="entry name" value="MAJOR FACILITATOR SUPERFAMILY TRANSPORTER"/>
    <property type="match status" value="1"/>
</dbReference>
<evidence type="ECO:0000256" key="1">
    <source>
        <dbReference type="ARBA" id="ARBA00004651"/>
    </source>
</evidence>
<dbReference type="Gene3D" id="1.20.1250.20">
    <property type="entry name" value="MFS general substrate transporter like domains"/>
    <property type="match status" value="2"/>
</dbReference>
<dbReference type="InterPro" id="IPR020846">
    <property type="entry name" value="MFS_dom"/>
</dbReference>
<evidence type="ECO:0000256" key="4">
    <source>
        <dbReference type="ARBA" id="ARBA00023136"/>
    </source>
</evidence>
<dbReference type="InterPro" id="IPR036259">
    <property type="entry name" value="MFS_trans_sf"/>
</dbReference>
<evidence type="ECO:0000313" key="8">
    <source>
        <dbReference type="Proteomes" id="UP000192726"/>
    </source>
</evidence>
<evidence type="ECO:0000256" key="2">
    <source>
        <dbReference type="ARBA" id="ARBA00022692"/>
    </source>
</evidence>
<dbReference type="CDD" id="cd17370">
    <property type="entry name" value="MFS_MJ1317_like"/>
    <property type="match status" value="1"/>
</dbReference>
<dbReference type="Proteomes" id="UP000192726">
    <property type="component" value="Chromosome"/>
</dbReference>
<sequence length="402" mass="41853">MSEPVPTPQTRRHSAWLTHNVKTLCGVSFLQDTASELLYPVLPIFLTTVLGAPPAAVGAIEGLAEGAAAVTKVAAGRLADRFPRRPLIATGYGLAALGKLLVALATVWPLVLVARVVDRLGKGLRSTPRDALLVDGIPNGQRGKVFGLHRAADTAGAVVGPLVGLALYEALDHHLRPLFWVAVVPAIASVALVAAVRDPRTHTTVDTGQPKPAHTPWRALPRPYWRVLTALTLFNLVNFPDALLLLRAHDLGLSTAGVVGAYAVYNASYAALSYPAGALSDRLSHPLVFAAGLLFFATGYLGLGLIHAPWLVFVVLPLYGGFNACTDGVGKAWISGLVPDHQQGTAQGLYQGAIGAAVLLAGLWAGLAWGADGHLPLLISGAVALALAAALPALTRARTATP</sequence>
<evidence type="ECO:0000259" key="6">
    <source>
        <dbReference type="PROSITE" id="PS50850"/>
    </source>
</evidence>
<dbReference type="GO" id="GO:0022857">
    <property type="term" value="F:transmembrane transporter activity"/>
    <property type="evidence" value="ECO:0007669"/>
    <property type="project" value="InterPro"/>
</dbReference>
<dbReference type="STRING" id="553510.B1H19_22580"/>
<dbReference type="PANTHER" id="PTHR23518">
    <property type="entry name" value="C-METHYLTRANSFERASE"/>
    <property type="match status" value="1"/>
</dbReference>
<dbReference type="GO" id="GO:0005886">
    <property type="term" value="C:plasma membrane"/>
    <property type="evidence" value="ECO:0007669"/>
    <property type="project" value="UniProtKB-SubCell"/>
</dbReference>
<dbReference type="PRINTS" id="PR01035">
    <property type="entry name" value="TCRTETA"/>
</dbReference>
<accession>A0A1V0TUF1</accession>
<keyword evidence="4 5" id="KW-0472">Membrane</keyword>
<organism evidence="7 8">
    <name type="scientific">Streptomyces gilvosporeus</name>
    <dbReference type="NCBI Taxonomy" id="553510"/>
    <lineage>
        <taxon>Bacteria</taxon>
        <taxon>Bacillati</taxon>
        <taxon>Actinomycetota</taxon>
        <taxon>Actinomycetes</taxon>
        <taxon>Kitasatosporales</taxon>
        <taxon>Streptomycetaceae</taxon>
        <taxon>Streptomyces</taxon>
    </lineage>
</organism>
<feature type="transmembrane region" description="Helical" evidence="5">
    <location>
        <begin position="87"/>
        <end position="111"/>
    </location>
</feature>
<dbReference type="InterPro" id="IPR011701">
    <property type="entry name" value="MFS"/>
</dbReference>
<dbReference type="Pfam" id="PF07690">
    <property type="entry name" value="MFS_1"/>
    <property type="match status" value="1"/>
</dbReference>
<dbReference type="EMBL" id="CP020569">
    <property type="protein sequence ID" value="ARF56585.1"/>
    <property type="molecule type" value="Genomic_DNA"/>
</dbReference>
<evidence type="ECO:0000256" key="3">
    <source>
        <dbReference type="ARBA" id="ARBA00022989"/>
    </source>
</evidence>
<keyword evidence="3 5" id="KW-1133">Transmembrane helix</keyword>
<dbReference type="PROSITE" id="PS50850">
    <property type="entry name" value="MFS"/>
    <property type="match status" value="1"/>
</dbReference>
<dbReference type="OrthoDB" id="9803985at2"/>
<feature type="transmembrane region" description="Helical" evidence="5">
    <location>
        <begin position="224"/>
        <end position="245"/>
    </location>
</feature>
<gene>
    <name evidence="7" type="ORF">B1H19_22580</name>
</gene>
<evidence type="ECO:0000313" key="7">
    <source>
        <dbReference type="EMBL" id="ARF56585.1"/>
    </source>
</evidence>
<name>A0A1V0TUF1_9ACTN</name>
<feature type="transmembrane region" description="Helical" evidence="5">
    <location>
        <begin position="284"/>
        <end position="303"/>
    </location>
</feature>
<evidence type="ECO:0000256" key="5">
    <source>
        <dbReference type="SAM" id="Phobius"/>
    </source>
</evidence>
<reference evidence="7 8" key="1">
    <citation type="submission" date="2017-04" db="EMBL/GenBank/DDBJ databases">
        <title>Complete Genome Sequence of Streptomyces gilvosporeus F607, a Capable Producer of Natamycin.</title>
        <authorList>
            <person name="Zong G."/>
            <person name="Zhong C."/>
            <person name="Fu J."/>
            <person name="Qin R."/>
            <person name="Cao G."/>
        </authorList>
    </citation>
    <scope>NUCLEOTIDE SEQUENCE [LARGE SCALE GENOMIC DNA]</scope>
    <source>
        <strain evidence="7 8">F607</strain>
    </source>
</reference>
<dbReference type="RefSeq" id="WP_083106618.1">
    <property type="nucleotide sequence ID" value="NZ_CP020569.1"/>
</dbReference>
<dbReference type="KEGG" id="sgv:B1H19_22580"/>
<dbReference type="AlphaFoldDB" id="A0A1V0TUF1"/>
<feature type="transmembrane region" description="Helical" evidence="5">
    <location>
        <begin position="309"/>
        <end position="329"/>
    </location>
</feature>
<dbReference type="InterPro" id="IPR001958">
    <property type="entry name" value="Tet-R_TetA/multi-R_MdtG-like"/>
</dbReference>
<dbReference type="SUPFAM" id="SSF103473">
    <property type="entry name" value="MFS general substrate transporter"/>
    <property type="match status" value="1"/>
</dbReference>
<feature type="transmembrane region" description="Helical" evidence="5">
    <location>
        <begin position="251"/>
        <end position="272"/>
    </location>
</feature>
<feature type="transmembrane region" description="Helical" evidence="5">
    <location>
        <begin position="349"/>
        <end position="369"/>
    </location>
</feature>
<keyword evidence="8" id="KW-1185">Reference proteome</keyword>
<feature type="transmembrane region" description="Helical" evidence="5">
    <location>
        <begin position="178"/>
        <end position="196"/>
    </location>
</feature>
<feature type="domain" description="Major facilitator superfamily (MFS) profile" evidence="6">
    <location>
        <begin position="20"/>
        <end position="398"/>
    </location>
</feature>
<proteinExistence type="predicted"/>
<protein>
    <submittedName>
        <fullName evidence="7">MFS transporter</fullName>
    </submittedName>
</protein>
<comment type="subcellular location">
    <subcellularLocation>
        <location evidence="1">Cell membrane</location>
        <topology evidence="1">Multi-pass membrane protein</topology>
    </subcellularLocation>
</comment>